<gene>
    <name evidence="2" type="ORF">Cgig2_028053</name>
</gene>
<name>A0A9Q1Q5L4_9CARY</name>
<evidence type="ECO:0000256" key="1">
    <source>
        <dbReference type="SAM" id="MobiDB-lite"/>
    </source>
</evidence>
<feature type="region of interest" description="Disordered" evidence="1">
    <location>
        <begin position="1"/>
        <end position="23"/>
    </location>
</feature>
<sequence length="165" mass="18547">MSSTGNEDSKRGLRAKGKGGLPRYKDSKIPSRTFSLIVHRAALFSLLLGTLYVLKHSGAFMSLVNYYSLENGLLIKAMQTPFRSYLQDMLALVKREREEREALECPSPTIDPIGVAENVELLHTESISTRKNKELNSTPETTSFRRKNDKKGGGVPRNPQRLREP</sequence>
<protein>
    <submittedName>
        <fullName evidence="2">Uncharacterized protein</fullName>
    </submittedName>
</protein>
<dbReference type="EMBL" id="JAKOGI010000817">
    <property type="protein sequence ID" value="KAJ8430167.1"/>
    <property type="molecule type" value="Genomic_DNA"/>
</dbReference>
<evidence type="ECO:0000313" key="3">
    <source>
        <dbReference type="Proteomes" id="UP001153076"/>
    </source>
</evidence>
<reference evidence="2" key="1">
    <citation type="submission" date="2022-04" db="EMBL/GenBank/DDBJ databases">
        <title>Carnegiea gigantea Genome sequencing and assembly v2.</title>
        <authorList>
            <person name="Copetti D."/>
            <person name="Sanderson M.J."/>
            <person name="Burquez A."/>
            <person name="Wojciechowski M.F."/>
        </authorList>
    </citation>
    <scope>NUCLEOTIDE SEQUENCE</scope>
    <source>
        <strain evidence="2">SGP5-SGP5p</strain>
        <tissue evidence="2">Aerial part</tissue>
    </source>
</reference>
<accession>A0A9Q1Q5L4</accession>
<feature type="compositionally biased region" description="Polar residues" evidence="1">
    <location>
        <begin position="126"/>
        <end position="142"/>
    </location>
</feature>
<feature type="region of interest" description="Disordered" evidence="1">
    <location>
        <begin position="126"/>
        <end position="165"/>
    </location>
</feature>
<dbReference type="Proteomes" id="UP001153076">
    <property type="component" value="Unassembled WGS sequence"/>
</dbReference>
<keyword evidence="3" id="KW-1185">Reference proteome</keyword>
<dbReference type="AlphaFoldDB" id="A0A9Q1Q5L4"/>
<dbReference type="OrthoDB" id="425749at2759"/>
<organism evidence="2 3">
    <name type="scientific">Carnegiea gigantea</name>
    <dbReference type="NCBI Taxonomy" id="171969"/>
    <lineage>
        <taxon>Eukaryota</taxon>
        <taxon>Viridiplantae</taxon>
        <taxon>Streptophyta</taxon>
        <taxon>Embryophyta</taxon>
        <taxon>Tracheophyta</taxon>
        <taxon>Spermatophyta</taxon>
        <taxon>Magnoliopsida</taxon>
        <taxon>eudicotyledons</taxon>
        <taxon>Gunneridae</taxon>
        <taxon>Pentapetalae</taxon>
        <taxon>Caryophyllales</taxon>
        <taxon>Cactineae</taxon>
        <taxon>Cactaceae</taxon>
        <taxon>Cactoideae</taxon>
        <taxon>Echinocereeae</taxon>
        <taxon>Carnegiea</taxon>
    </lineage>
</organism>
<proteinExistence type="predicted"/>
<comment type="caution">
    <text evidence="2">The sequence shown here is derived from an EMBL/GenBank/DDBJ whole genome shotgun (WGS) entry which is preliminary data.</text>
</comment>
<evidence type="ECO:0000313" key="2">
    <source>
        <dbReference type="EMBL" id="KAJ8430167.1"/>
    </source>
</evidence>